<evidence type="ECO:0000256" key="3">
    <source>
        <dbReference type="ARBA" id="ARBA00023157"/>
    </source>
</evidence>
<dbReference type="InterPro" id="IPR002350">
    <property type="entry name" value="Kazal_dom"/>
</dbReference>
<evidence type="ECO:0000259" key="4">
    <source>
        <dbReference type="PROSITE" id="PS51465"/>
    </source>
</evidence>
<feature type="domain" description="Kazal-like" evidence="4">
    <location>
        <begin position="14"/>
        <end position="66"/>
    </location>
</feature>
<dbReference type="PROSITE" id="PS51465">
    <property type="entry name" value="KAZAL_2"/>
    <property type="match status" value="1"/>
</dbReference>
<dbReference type="AlphaFoldDB" id="A0A225VXS0"/>
<dbReference type="Proteomes" id="UP000198211">
    <property type="component" value="Unassembled WGS sequence"/>
</dbReference>
<dbReference type="PANTHER" id="PTHR10913">
    <property type="entry name" value="FOLLISTATIN-RELATED"/>
    <property type="match status" value="1"/>
</dbReference>
<proteinExistence type="predicted"/>
<dbReference type="Gene3D" id="3.30.60.30">
    <property type="match status" value="1"/>
</dbReference>
<evidence type="ECO:0000256" key="2">
    <source>
        <dbReference type="ARBA" id="ARBA00022900"/>
    </source>
</evidence>
<reference evidence="6" key="1">
    <citation type="submission" date="2017-03" db="EMBL/GenBank/DDBJ databases">
        <title>Phytopthora megakarya and P. palmivora, two closely related causual agents of cacao black pod achieved similar genome size and gene model numbers by different mechanisms.</title>
        <authorList>
            <person name="Ali S."/>
            <person name="Shao J."/>
            <person name="Larry D.J."/>
            <person name="Kronmiller B."/>
            <person name="Shen D."/>
            <person name="Strem M.D."/>
            <person name="Melnick R.L."/>
            <person name="Guiltinan M.J."/>
            <person name="Tyler B.M."/>
            <person name="Meinhardt L.W."/>
            <person name="Bailey B.A."/>
        </authorList>
    </citation>
    <scope>NUCLEOTIDE SEQUENCE [LARGE SCALE GENOMIC DNA]</scope>
    <source>
        <strain evidence="6">zdho120</strain>
    </source>
</reference>
<dbReference type="SMART" id="SM00280">
    <property type="entry name" value="KAZAL"/>
    <property type="match status" value="1"/>
</dbReference>
<gene>
    <name evidence="5" type="ORF">PHMEG_00017701</name>
</gene>
<dbReference type="PANTHER" id="PTHR10913:SF45">
    <property type="entry name" value="FOLLISTATIN, ISOFORM A-RELATED"/>
    <property type="match status" value="1"/>
</dbReference>
<dbReference type="InterPro" id="IPR036058">
    <property type="entry name" value="Kazal_dom_sf"/>
</dbReference>
<comment type="caution">
    <text evidence="5">The sequence shown here is derived from an EMBL/GenBank/DDBJ whole genome shotgun (WGS) entry which is preliminary data.</text>
</comment>
<evidence type="ECO:0000256" key="1">
    <source>
        <dbReference type="ARBA" id="ARBA00022690"/>
    </source>
</evidence>
<keyword evidence="1" id="KW-0646">Protease inhibitor</keyword>
<dbReference type="CDD" id="cd00104">
    <property type="entry name" value="KAZAL_FS"/>
    <property type="match status" value="1"/>
</dbReference>
<organism evidence="5 6">
    <name type="scientific">Phytophthora megakarya</name>
    <dbReference type="NCBI Taxonomy" id="4795"/>
    <lineage>
        <taxon>Eukaryota</taxon>
        <taxon>Sar</taxon>
        <taxon>Stramenopiles</taxon>
        <taxon>Oomycota</taxon>
        <taxon>Peronosporomycetes</taxon>
        <taxon>Peronosporales</taxon>
        <taxon>Peronosporaceae</taxon>
        <taxon>Phytophthora</taxon>
    </lineage>
</organism>
<dbReference type="SUPFAM" id="SSF100895">
    <property type="entry name" value="Kazal-type serine protease inhibitors"/>
    <property type="match status" value="1"/>
</dbReference>
<dbReference type="Pfam" id="PF07648">
    <property type="entry name" value="Kazal_2"/>
    <property type="match status" value="1"/>
</dbReference>
<dbReference type="EMBL" id="NBNE01002737">
    <property type="protein sequence ID" value="OWZ09577.1"/>
    <property type="molecule type" value="Genomic_DNA"/>
</dbReference>
<dbReference type="OrthoDB" id="111352at2759"/>
<evidence type="ECO:0000313" key="5">
    <source>
        <dbReference type="EMBL" id="OWZ09577.1"/>
    </source>
</evidence>
<evidence type="ECO:0000313" key="6">
    <source>
        <dbReference type="Proteomes" id="UP000198211"/>
    </source>
</evidence>
<sequence>MLGTSDADGSSTGAITSDVCEQKCTNENKPVCGTNGVTYGNLCKLQIAGCNSTKIIWKKSDGPCPQ</sequence>
<keyword evidence="3" id="KW-1015">Disulfide bond</keyword>
<accession>A0A225VXS0</accession>
<dbReference type="InterPro" id="IPR050653">
    <property type="entry name" value="Prot_Inhib_GrowthFact_Antg"/>
</dbReference>
<keyword evidence="6" id="KW-1185">Reference proteome</keyword>
<name>A0A225VXS0_9STRA</name>
<keyword evidence="2" id="KW-0722">Serine protease inhibitor</keyword>
<dbReference type="GO" id="GO:0005576">
    <property type="term" value="C:extracellular region"/>
    <property type="evidence" value="ECO:0007669"/>
    <property type="project" value="TreeGrafter"/>
</dbReference>
<protein>
    <submittedName>
        <fullName evidence="5">Kazal-like serine protease inhibitor</fullName>
    </submittedName>
</protein>